<evidence type="ECO:0000256" key="2">
    <source>
        <dbReference type="ARBA" id="ARBA00023127"/>
    </source>
</evidence>
<dbReference type="InterPro" id="IPR048258">
    <property type="entry name" value="Cyclins_cyclin-box"/>
</dbReference>
<dbReference type="PANTHER" id="PTHR10177">
    <property type="entry name" value="CYCLINS"/>
    <property type="match status" value="1"/>
</dbReference>
<feature type="domain" description="Cyclin-like" evidence="6">
    <location>
        <begin position="199"/>
        <end position="283"/>
    </location>
</feature>
<feature type="region of interest" description="Disordered" evidence="5">
    <location>
        <begin position="88"/>
        <end position="129"/>
    </location>
</feature>
<dbReference type="InterPro" id="IPR013763">
    <property type="entry name" value="Cyclin-like_dom"/>
</dbReference>
<dbReference type="InterPro" id="IPR004367">
    <property type="entry name" value="Cyclin_C-dom"/>
</dbReference>
<accession>A0A6A4W034</accession>
<dbReference type="SMART" id="SM01332">
    <property type="entry name" value="Cyclin_C"/>
    <property type="match status" value="1"/>
</dbReference>
<evidence type="ECO:0000259" key="7">
    <source>
        <dbReference type="SMART" id="SM01332"/>
    </source>
</evidence>
<dbReference type="AlphaFoldDB" id="A0A6A4W034"/>
<dbReference type="SMART" id="SM00385">
    <property type="entry name" value="CYCLIN"/>
    <property type="match status" value="1"/>
</dbReference>
<comment type="caution">
    <text evidence="8">The sequence shown here is derived from an EMBL/GenBank/DDBJ whole genome shotgun (WGS) entry which is preliminary data.</text>
</comment>
<dbReference type="PROSITE" id="PS00292">
    <property type="entry name" value="CYCLINS"/>
    <property type="match status" value="1"/>
</dbReference>
<gene>
    <name evidence="8" type="primary">ccnd1</name>
    <name evidence="8" type="ORF">FJT64_007023</name>
</gene>
<reference evidence="8 9" key="1">
    <citation type="submission" date="2019-07" db="EMBL/GenBank/DDBJ databases">
        <title>Draft genome assembly of a fouling barnacle, Amphibalanus amphitrite (Darwin, 1854): The first reference genome for Thecostraca.</title>
        <authorList>
            <person name="Kim W."/>
        </authorList>
    </citation>
    <scope>NUCLEOTIDE SEQUENCE [LARGE SCALE GENOMIC DNA]</scope>
    <source>
        <strain evidence="8">SNU_AA5</strain>
        <tissue evidence="8">Soma without cirri and trophi</tissue>
    </source>
</reference>
<feature type="region of interest" description="Disordered" evidence="5">
    <location>
        <begin position="405"/>
        <end position="425"/>
    </location>
</feature>
<dbReference type="FunFam" id="1.10.472.10:FF:000003">
    <property type="entry name" value="G1/S-specific cyclin-D2"/>
    <property type="match status" value="1"/>
</dbReference>
<dbReference type="InterPro" id="IPR006671">
    <property type="entry name" value="Cyclin_N"/>
</dbReference>
<name>A0A6A4W034_AMPAM</name>
<protein>
    <submittedName>
        <fullName evidence="8">G1/S-specific cyclin-D1</fullName>
    </submittedName>
</protein>
<proteinExistence type="inferred from homology"/>
<sequence length="434" mass="48036">MLLRRRRFSQALHSHGKTARHAKLNHSDDDPVRFRAVFPCDGTPTGPGGRRAQTILALIDCFTDRPGGAGGVRPGRLCETAVAALRRSGRGGGASVGQSRDRGEGVARSLPSGQSYYRPVTQSETDRSAQRTMNGPLLCAEQPMDPAARSLAHNDAVIFRDDRVLESLLRTEHSYMPGGSYFQTTQNDIQPYMRKMVTSWMLEVCEEFGCEDQIFPLAVNYLDRFLCLRRICRGQLQLLAAVCLLLASKIRQCRALSLAQLVYLTDYSVTEQQLKEFELALLHRLNWDLNSVTSFDFVEQLLSRLALKSNARLIRRHAHTFIALCTTEVEFLETRPSLVAGASVCAAVAGMKLASAEETVPQVAACLRLEPDQVRRLMSRIEEMVQSEMASAQVNAVTAGAKHAVSAASKQQPQPAEEECCQPETPTDIQDILF</sequence>
<feature type="domain" description="Cyclin C-terminal" evidence="7">
    <location>
        <begin position="292"/>
        <end position="414"/>
    </location>
</feature>
<evidence type="ECO:0000313" key="8">
    <source>
        <dbReference type="EMBL" id="KAF0295468.1"/>
    </source>
</evidence>
<dbReference type="EMBL" id="VIIS01001616">
    <property type="protein sequence ID" value="KAF0295468.1"/>
    <property type="molecule type" value="Genomic_DNA"/>
</dbReference>
<dbReference type="InterPro" id="IPR039361">
    <property type="entry name" value="Cyclin"/>
</dbReference>
<feature type="compositionally biased region" description="Polar residues" evidence="5">
    <location>
        <begin position="111"/>
        <end position="123"/>
    </location>
</feature>
<dbReference type="Pfam" id="PF02984">
    <property type="entry name" value="Cyclin_C"/>
    <property type="match status" value="1"/>
</dbReference>
<keyword evidence="9" id="KW-1185">Reference proteome</keyword>
<dbReference type="CDD" id="cd20516">
    <property type="entry name" value="CYCLIN_CCND_rpt2"/>
    <property type="match status" value="1"/>
</dbReference>
<dbReference type="OrthoDB" id="306099at2759"/>
<evidence type="ECO:0000256" key="3">
    <source>
        <dbReference type="ARBA" id="ARBA00023306"/>
    </source>
</evidence>
<comment type="similarity">
    <text evidence="4">Belongs to the cyclin family.</text>
</comment>
<dbReference type="GO" id="GO:0000278">
    <property type="term" value="P:mitotic cell cycle"/>
    <property type="evidence" value="ECO:0007669"/>
    <property type="project" value="UniProtKB-ARBA"/>
</dbReference>
<keyword evidence="2 4" id="KW-0195">Cyclin</keyword>
<keyword evidence="3" id="KW-0131">Cell cycle</keyword>
<dbReference type="InterPro" id="IPR036915">
    <property type="entry name" value="Cyclin-like_sf"/>
</dbReference>
<dbReference type="GO" id="GO:0051301">
    <property type="term" value="P:cell division"/>
    <property type="evidence" value="ECO:0007669"/>
    <property type="project" value="UniProtKB-KW"/>
</dbReference>
<evidence type="ECO:0000313" key="9">
    <source>
        <dbReference type="Proteomes" id="UP000440578"/>
    </source>
</evidence>
<organism evidence="8 9">
    <name type="scientific">Amphibalanus amphitrite</name>
    <name type="common">Striped barnacle</name>
    <name type="synonym">Balanus amphitrite</name>
    <dbReference type="NCBI Taxonomy" id="1232801"/>
    <lineage>
        <taxon>Eukaryota</taxon>
        <taxon>Metazoa</taxon>
        <taxon>Ecdysozoa</taxon>
        <taxon>Arthropoda</taxon>
        <taxon>Crustacea</taxon>
        <taxon>Multicrustacea</taxon>
        <taxon>Cirripedia</taxon>
        <taxon>Thoracica</taxon>
        <taxon>Thoracicalcarea</taxon>
        <taxon>Balanomorpha</taxon>
        <taxon>Balanoidea</taxon>
        <taxon>Balanidae</taxon>
        <taxon>Amphibalaninae</taxon>
        <taxon>Amphibalanus</taxon>
    </lineage>
</organism>
<evidence type="ECO:0000256" key="1">
    <source>
        <dbReference type="ARBA" id="ARBA00022618"/>
    </source>
</evidence>
<evidence type="ECO:0000256" key="5">
    <source>
        <dbReference type="SAM" id="MobiDB-lite"/>
    </source>
</evidence>
<dbReference type="SUPFAM" id="SSF47954">
    <property type="entry name" value="Cyclin-like"/>
    <property type="match status" value="1"/>
</dbReference>
<dbReference type="Gene3D" id="1.10.472.10">
    <property type="entry name" value="Cyclin-like"/>
    <property type="match status" value="2"/>
</dbReference>
<evidence type="ECO:0000259" key="6">
    <source>
        <dbReference type="SMART" id="SM00385"/>
    </source>
</evidence>
<evidence type="ECO:0000256" key="4">
    <source>
        <dbReference type="RuleBase" id="RU000383"/>
    </source>
</evidence>
<dbReference type="Proteomes" id="UP000440578">
    <property type="component" value="Unassembled WGS sequence"/>
</dbReference>
<keyword evidence="1" id="KW-0132">Cell division</keyword>
<dbReference type="Pfam" id="PF00134">
    <property type="entry name" value="Cyclin_N"/>
    <property type="match status" value="1"/>
</dbReference>